<reference evidence="3 4" key="1">
    <citation type="submission" date="2024-10" db="EMBL/GenBank/DDBJ databases">
        <title>Updated reference genomes for cyclostephanoid diatoms.</title>
        <authorList>
            <person name="Roberts W.R."/>
            <person name="Alverson A.J."/>
        </authorList>
    </citation>
    <scope>NUCLEOTIDE SEQUENCE [LARGE SCALE GENOMIC DNA]</scope>
    <source>
        <strain evidence="3 4">AJA010-31</strain>
    </source>
</reference>
<dbReference type="Pfam" id="PF07059">
    <property type="entry name" value="EDR2_C"/>
    <property type="match status" value="1"/>
</dbReference>
<sequence length="731" mass="81262">MLLQTICIESITIQRHPTMKQKEISSSSSNSSTIHKHKYSQPTYTNNGGGVASIMLSCCAPELRASPTNIETEGGNTRGRRNVWSEKEFGKTYNRQGTSDVQKRQFPLLGCHAEGGQHGRPPKPFASNPLLDRDDSLVHEGSLMSLVASDCETRRSYDEDAPSTPQFAFRQERRPKPFESSPLIGRDDSLLQGGSLLSLIASQDETLNHEEEVVVPSTPQVSYAKYNARLLETPSGDASSVCLTPLQPPPSPAFELSIARQQASQMMGKLNMRRELSRGSLFPKVDSVMNSSSVAKNMKDLLLHSQPAEEKSVVSGHQSVSSHSVSVYDSLKVSPPIWKGDDCIHPELKFTYRYPRLFADDPINVIGQSEMPWWYRLSKQLDTTLSHVFDSRWQKLEMQQQKECGTHNNSTDTINSESGQLALTDNIPCSPDAIVDLCSNNTPPRLRQLPQQNHSSSSLNNSLLEKLSDISPINAWSEPAASTMKIRGVSYAKDGIKVESDTALFACVGVDSFVSGENGTKEYSNTTHYLERWKQVCGEVVGLENVPFLLVINFVVPWGNFQSYSFRPDADDGPFSTKYRDRPSEQAWRSFMEGDTESRNKYLKLIPRVCAGPWVVKKMVGSTPALIGAKLPVTYRGSVEENFLEVTMDVTKGPAFGNTVANTVVGKADLVTVDLGFVIEGQEDSGTLPEQMLSLIRLHHLEMKKANTIVQWREKVDEMQEKRKDSMFGNL</sequence>
<comment type="caution">
    <text evidence="3">The sequence shown here is derived from an EMBL/GenBank/DDBJ whole genome shotgun (WGS) entry which is preliminary data.</text>
</comment>
<gene>
    <name evidence="3" type="ORF">ACHAWO_006254</name>
</gene>
<dbReference type="InterPro" id="IPR045096">
    <property type="entry name" value="EDR2-like"/>
</dbReference>
<dbReference type="EMBL" id="JALLPJ020001351">
    <property type="protein sequence ID" value="KAL3768232.1"/>
    <property type="molecule type" value="Genomic_DNA"/>
</dbReference>
<feature type="domain" description="Protein ENHANCED DISEASE RESISTANCE 2 C-terminal" evidence="2">
    <location>
        <begin position="476"/>
        <end position="702"/>
    </location>
</feature>
<protein>
    <recommendedName>
        <fullName evidence="2">Protein ENHANCED DISEASE RESISTANCE 2 C-terminal domain-containing protein</fullName>
    </recommendedName>
</protein>
<dbReference type="Proteomes" id="UP001530400">
    <property type="component" value="Unassembled WGS sequence"/>
</dbReference>
<evidence type="ECO:0000259" key="2">
    <source>
        <dbReference type="Pfam" id="PF07059"/>
    </source>
</evidence>
<feature type="region of interest" description="Disordered" evidence="1">
    <location>
        <begin position="18"/>
        <end position="38"/>
    </location>
</feature>
<dbReference type="AlphaFoldDB" id="A0ABD3N122"/>
<evidence type="ECO:0000313" key="4">
    <source>
        <dbReference type="Proteomes" id="UP001530400"/>
    </source>
</evidence>
<accession>A0ABD3N122</accession>
<keyword evidence="4" id="KW-1185">Reference proteome</keyword>
<evidence type="ECO:0000313" key="3">
    <source>
        <dbReference type="EMBL" id="KAL3768232.1"/>
    </source>
</evidence>
<name>A0ABD3N122_9STRA</name>
<dbReference type="InterPro" id="IPR009769">
    <property type="entry name" value="EDR2_C"/>
</dbReference>
<organism evidence="3 4">
    <name type="scientific">Cyclotella atomus</name>
    <dbReference type="NCBI Taxonomy" id="382360"/>
    <lineage>
        <taxon>Eukaryota</taxon>
        <taxon>Sar</taxon>
        <taxon>Stramenopiles</taxon>
        <taxon>Ochrophyta</taxon>
        <taxon>Bacillariophyta</taxon>
        <taxon>Coscinodiscophyceae</taxon>
        <taxon>Thalassiosirophycidae</taxon>
        <taxon>Stephanodiscales</taxon>
        <taxon>Stephanodiscaceae</taxon>
        <taxon>Cyclotella</taxon>
    </lineage>
</organism>
<dbReference type="PANTHER" id="PTHR12136">
    <property type="entry name" value="ENHANCED DISEASE RESISTANCE-RELATED"/>
    <property type="match status" value="1"/>
</dbReference>
<dbReference type="PANTHER" id="PTHR12136:SF41">
    <property type="entry name" value="PLECKSTRIN HOMOLOGY (PH) AND LIPID-BINDING START DOMAINS-CONTAINING PROTEIN"/>
    <property type="match status" value="1"/>
</dbReference>
<proteinExistence type="predicted"/>
<evidence type="ECO:0000256" key="1">
    <source>
        <dbReference type="SAM" id="MobiDB-lite"/>
    </source>
</evidence>